<comment type="caution">
    <text evidence="1">The sequence shown here is derived from an EMBL/GenBank/DDBJ whole genome shotgun (WGS) entry which is preliminary data.</text>
</comment>
<organism evidence="1 2">
    <name type="scientific">Rhizobium soli</name>
    <dbReference type="NCBI Taxonomy" id="424798"/>
    <lineage>
        <taxon>Bacteria</taxon>
        <taxon>Pseudomonadati</taxon>
        <taxon>Pseudomonadota</taxon>
        <taxon>Alphaproteobacteria</taxon>
        <taxon>Hyphomicrobiales</taxon>
        <taxon>Rhizobiaceae</taxon>
        <taxon>Rhizobium/Agrobacterium group</taxon>
        <taxon>Rhizobium</taxon>
    </lineage>
</organism>
<gene>
    <name evidence="1" type="ORF">F4695_000852</name>
</gene>
<dbReference type="EMBL" id="JACHBU010000002">
    <property type="protein sequence ID" value="MBB6507520.1"/>
    <property type="molecule type" value="Genomic_DNA"/>
</dbReference>
<proteinExistence type="predicted"/>
<dbReference type="Proteomes" id="UP000585437">
    <property type="component" value="Unassembled WGS sequence"/>
</dbReference>
<protein>
    <submittedName>
        <fullName evidence="1">Uncharacterized protein</fullName>
    </submittedName>
</protein>
<reference evidence="1 2" key="1">
    <citation type="submission" date="2020-08" db="EMBL/GenBank/DDBJ databases">
        <title>The Agave Microbiome: Exploring the role of microbial communities in plant adaptations to desert environments.</title>
        <authorList>
            <person name="Partida-Martinez L.P."/>
        </authorList>
    </citation>
    <scope>NUCLEOTIDE SEQUENCE [LARGE SCALE GENOMIC DNA]</scope>
    <source>
        <strain evidence="1 2">AS3.12</strain>
    </source>
</reference>
<dbReference type="RefSeq" id="WP_184653954.1">
    <property type="nucleotide sequence ID" value="NZ_JACHBU010000002.1"/>
</dbReference>
<keyword evidence="2" id="KW-1185">Reference proteome</keyword>
<evidence type="ECO:0000313" key="1">
    <source>
        <dbReference type="EMBL" id="MBB6507520.1"/>
    </source>
</evidence>
<accession>A0A7X0JH64</accession>
<dbReference type="AlphaFoldDB" id="A0A7X0JH64"/>
<name>A0A7X0JH64_9HYPH</name>
<evidence type="ECO:0000313" key="2">
    <source>
        <dbReference type="Proteomes" id="UP000585437"/>
    </source>
</evidence>
<sequence>MDRLALLQSRQLQGFGRKCQAVTPTGSERQGPLSQMFEQPQQIAIRVGNDELPIADLMIAAAIPFVFRFQMKGHARCLQTLQDRARGRNLDLQVHAATEGIGGKGAAGQGKVSSDADLVDHQLRLAKRQKRKAFVRTIVDDIETDQVSLEIAAFPPVADGELGNQCVGSVPRHALVPPTVT</sequence>